<feature type="non-terminal residue" evidence="2">
    <location>
        <position position="2863"/>
    </location>
</feature>
<feature type="compositionally biased region" description="Polar residues" evidence="1">
    <location>
        <begin position="1401"/>
        <end position="1410"/>
    </location>
</feature>
<dbReference type="PROSITE" id="PS00018">
    <property type="entry name" value="EF_HAND_1"/>
    <property type="match status" value="1"/>
</dbReference>
<proteinExistence type="predicted"/>
<feature type="compositionally biased region" description="Acidic residues" evidence="1">
    <location>
        <begin position="2092"/>
        <end position="2112"/>
    </location>
</feature>
<accession>A0A1K1RBM7</accession>
<reference evidence="3" key="1">
    <citation type="submission" date="2016-11" db="EMBL/GenBank/DDBJ databases">
        <authorList>
            <person name="Varghese N."/>
            <person name="Submissions S."/>
        </authorList>
    </citation>
    <scope>NUCLEOTIDE SEQUENCE [LARGE SCALE GENOMIC DNA]</scope>
    <source>
        <strain evidence="3">DSM 24786</strain>
    </source>
</reference>
<feature type="compositionally biased region" description="Acidic residues" evidence="1">
    <location>
        <begin position="2042"/>
        <end position="2055"/>
    </location>
</feature>
<evidence type="ECO:0000313" key="2">
    <source>
        <dbReference type="EMBL" id="SFW69437.1"/>
    </source>
</evidence>
<dbReference type="InterPro" id="IPR010221">
    <property type="entry name" value="VCBS_dom"/>
</dbReference>
<evidence type="ECO:0000256" key="1">
    <source>
        <dbReference type="SAM" id="MobiDB-lite"/>
    </source>
</evidence>
<dbReference type="Gene3D" id="2.60.40.10">
    <property type="entry name" value="Immunoglobulins"/>
    <property type="match status" value="13"/>
</dbReference>
<dbReference type="SUPFAM" id="SSF103647">
    <property type="entry name" value="TSP type-3 repeat"/>
    <property type="match status" value="1"/>
</dbReference>
<sequence length="2863" mass="297214">MKKKYSQSLKLFFLTKPTLLFITSFFTALVCYPITLNDSHKDKSEKNIYANPVLDLNSNTPGNNYQFNVDPTTSNVYPISISPTLTSDVGTILSATISLSGVVDFPNEELISFNDGSGFTLFYLNGTPPYPSNTYNFGGTSILVTQTSGTTFLITESSGNPIPNTSFEAFIAGTYYGNLSSSQTDGLRTVDIQVTDTSSQSSTSQTLINVYTAPIAYDNINSISASSTGTVTGNVLTDGTADTGNNIFVSEVDVYPAQVGSAYNTLYGSVTIQPNGNYTYDVDESNSSVTGLKNGEILQDIVSYTITDQDGFIDYGILSITINGVDEAPIALDNTDEITVVVENDVSGNIITDIGVDGADYVDRGLATLVWENQFANGETVNGKSKTIGGVQLGFTSTDPSSIGTVNNQIVLTTATNGGHTGYLLYNIDATTNPSGDTELIITFSEPVFNLGFLITDIDYSQSTNWQDQITIRGSLDGTASNFTYVTTGGVVNTAGNKFYGTGNAIESDATGNVNVFFNEPINQLRLGYNYGPNVTDADPTSQIAGISDIYWQGDNPDIQITEIDGSNSNVNVTYTGTYGTITVNNDGSYTYTPDTNNTAVSGLLIGQTLTETFQYRLSDGSNSDTADLIITLKGNKTPPTIDITTPIEGDDVVNASEDNDVTISGTTTGIEDNQIVTVTFSDGTNTVTTTATVSGNNWTATDADISGLTNGPITVTADVTDLAGNPATDNDPVTLDNTTPTIDITTPIEGDNVVNASEDNDVTISGTTTGVEDNQIVTVTFSDGTNTVTTTATVSGNNWTATDADISGLTNGPITVTADVTDVALNPATDNDPITLDNTLPTIDITTPIEGDNIVNASEDNDVTISGSTTGVEDGQTVTVTFSDGTNTVTTTATVSGNNWTATDADISGLTNGPITVTADVTDTALNPATDNDPITLENTVPTIDITTPIEGDNVVNAAEDGDVTISGTTTDVEDGQTVTVTISDGTNTVTTTATVSGNNWTATDADISGLTNGPITVTADVTDVALNPATDNDPITLDNTLPTIDITTPIEGDNVVSGNEDNDVTISGTTTGVEDNQTVTVTFSDSSNTVITTATVSGGTWTATDADISGLTNGPITVTADVTDAALNPATDNEPITLDNSLPTIDITTPIEGDNIVNAAEDTDVTISGTTTGVENNQTVTVTFSDGTNTVTTTANVIANAWTANDADISGLTNGPITVTADVTDVALNPATDNDPITLDNSIPVPTIVINNVTANNLVTASEASNNIPITGTVSGDFNTGDTVTLTINGIDYTGTVDSGGVFSIDVPGLELEEDADLTIEGSVTTTDAAGNSNSASTTKTYNLDNDGDGIANNIDEDDDNDGITDVVEGITDFDNDGVPNYLDLDSDNDGIPDVVETGNGSLDTDGNGSIDESESPAGTNGIPNAAEVGGVDGAGVSNIPVNSDGIAGPNYLDIDSDNDGIRDLVESQTDTGLVQLTGNDTDNDGIDDAFDADNGGSFTNVPENTDTDAYPDYLDLDSDDDGIIDNIEWQSTSGYLSPSADTDGNGLADNYETSPGSGQSIYQPDNKDGTDSPDFRDLDSDNDGLTDYVEAYDLDGDNIADTLPTNTDIDNDGLDDGFDNSTTETNGIADPNGPTNSNQQVTNFPNDQDPFTSEVDFRDPTTHVDSIDTDGDTVNNDTDIDDDNDGILDYVESLGFTPTDTKGDACDIPPGSFNGGAYIGGTGSGAGTVGAEYRFSTVVTSSLGILDAIVRITDIDNATLASIDDNSSGTANAWQPSFTIGGTVGATGGISFNVRLVATGTDFQVNLIRFGGVIYDIDGANNRESVTLTRPGLYAIDSNSLLTVSENLATGTATFQGPAKTWDDVDFGPRLAAYFNFYETTNLDITFSGELLTTTSNVYLGSVLFKTCDINGLFTPNNTTSSNNTDGSGTTASGPGTAPVYTIYQGIDSDNDGIEDHLDIDSDNDGIPDNVEAQPTTGYVAPSNTFDVNGLDTNYPNGLTPEKTDMDPTPDYLDLDTDNDGLSDTEEAGFNSPSNNLDSDGDGLLDEFDDVDTSGGLFDPNDDQNNGASDLPNIAINATTEVDYREAGIDDNDNDGIPDSVDLDDDNDGILDTAESPGGVDPSADDDNNGTLNFKDVNATNDLNNDGIVDAFDTDGDGVPNHFDLDADNDGIYDTVEAGSNQPHTNGILDGAVGTDGVPNSVQDSGQENSGTVNYTLADSESTPDGIPDFLELDADGDLCNDVTEAGFTDPNGDGILGDTPTTVNANGIVIDTDVTDGYTVPNNQDSASNSQYDFQQPGVAPTIANAADQPQDIITNADTSESFSVTATGTNLLYQWQVDDQLGGGFVDIDDTNTSDIYTGSTTPTLTLTGITVTQNGYQYRVIVSELSYVCSPAISNNALLTVDVTNPVITIDIVATDDIINAVEDNSLVTISGTTDAEDGQTVTVNLNGNTYTATVSSGAWTLDITAADAQALDALETITANVSDLAGNPATQATRDIIHDVNATIDITTPIEGDNIVNASEDNDVTISGTTTDVEDGQTVTVTFDDGVNPVVTTTALVNPDGSWTATDADISGLNNGTITVRADVEDIAGNPATDNDPITLENTIPTIDITTPIEGDNIVNASEDNDVIISGTTTDVEDGQTVTVTISDGTNTVTTTATVSGNNWTATDADISGLTNGPITVTADVTDVALNPATDNDPITLDNSLPTIDITTPIEGDNVVNAAEDGDVTISGTTTDVENGQTVTITFSDGTNTVTTAATVTGNAWTATDADISGLTNGPITVTADVEDIAGNPATDNDPITLENSLPTIDITAPIEGDNIVNASEDNDVTISGTTTGVEDNQIVTVTFSDGTNTVT</sequence>
<dbReference type="GO" id="GO:0005509">
    <property type="term" value="F:calcium ion binding"/>
    <property type="evidence" value="ECO:0007669"/>
    <property type="project" value="InterPro"/>
</dbReference>
<feature type="compositionally biased region" description="Polar residues" evidence="1">
    <location>
        <begin position="1636"/>
        <end position="1654"/>
    </location>
</feature>
<dbReference type="InterPro" id="IPR028974">
    <property type="entry name" value="TSP_type-3_rpt"/>
</dbReference>
<feature type="compositionally biased region" description="Polar residues" evidence="1">
    <location>
        <begin position="1536"/>
        <end position="1545"/>
    </location>
</feature>
<keyword evidence="3" id="KW-1185">Reference proteome</keyword>
<feature type="compositionally biased region" description="Low complexity" evidence="1">
    <location>
        <begin position="1345"/>
        <end position="1356"/>
    </location>
</feature>
<feature type="region of interest" description="Disordered" evidence="1">
    <location>
        <begin position="1606"/>
        <end position="1684"/>
    </location>
</feature>
<dbReference type="InterPro" id="IPR013783">
    <property type="entry name" value="Ig-like_fold"/>
</dbReference>
<dbReference type="Pfam" id="PF17963">
    <property type="entry name" value="Big_9"/>
    <property type="match status" value="1"/>
</dbReference>
<feature type="compositionally biased region" description="Polar residues" evidence="1">
    <location>
        <begin position="1554"/>
        <end position="1566"/>
    </location>
</feature>
<feature type="region of interest" description="Disordered" evidence="1">
    <location>
        <begin position="1326"/>
        <end position="1364"/>
    </location>
</feature>
<feature type="compositionally biased region" description="Basic and acidic residues" evidence="1">
    <location>
        <begin position="1568"/>
        <end position="1582"/>
    </location>
</feature>
<dbReference type="RefSeq" id="WP_139254345.1">
    <property type="nucleotide sequence ID" value="NZ_FPIY01000013.1"/>
</dbReference>
<feature type="region of interest" description="Disordered" evidence="1">
    <location>
        <begin position="1978"/>
        <end position="2077"/>
    </location>
</feature>
<feature type="region of interest" description="Disordered" evidence="1">
    <location>
        <begin position="1536"/>
        <end position="1589"/>
    </location>
</feature>
<gene>
    <name evidence="2" type="ORF">SAMN05660313_03477</name>
</gene>
<dbReference type="InterPro" id="IPR049826">
    <property type="entry name" value="Ig-like_ice"/>
</dbReference>
<organism evidence="2 3">
    <name type="scientific">Cellulophaga fucicola</name>
    <dbReference type="NCBI Taxonomy" id="76595"/>
    <lineage>
        <taxon>Bacteria</taxon>
        <taxon>Pseudomonadati</taxon>
        <taxon>Bacteroidota</taxon>
        <taxon>Flavobacteriia</taxon>
        <taxon>Flavobacteriales</taxon>
        <taxon>Flavobacteriaceae</taxon>
        <taxon>Cellulophaga</taxon>
    </lineage>
</organism>
<dbReference type="Proteomes" id="UP000183257">
    <property type="component" value="Unassembled WGS sequence"/>
</dbReference>
<dbReference type="InterPro" id="IPR018247">
    <property type="entry name" value="EF_Hand_1_Ca_BS"/>
</dbReference>
<feature type="compositionally biased region" description="Acidic residues" evidence="1">
    <location>
        <begin position="2016"/>
        <end position="2030"/>
    </location>
</feature>
<dbReference type="NCBIfam" id="TIGR01965">
    <property type="entry name" value="VCBS_repeat"/>
    <property type="match status" value="2"/>
</dbReference>
<dbReference type="Gene3D" id="4.10.1080.10">
    <property type="entry name" value="TSP type-3 repeat"/>
    <property type="match status" value="1"/>
</dbReference>
<dbReference type="NCBIfam" id="NF012196">
    <property type="entry name" value="Ig_like_ice"/>
    <property type="match status" value="1"/>
</dbReference>
<name>A0A1K1RBM7_9FLAO</name>
<feature type="compositionally biased region" description="Polar residues" evidence="1">
    <location>
        <begin position="1326"/>
        <end position="1344"/>
    </location>
</feature>
<feature type="region of interest" description="Disordered" evidence="1">
    <location>
        <begin position="2090"/>
        <end position="2134"/>
    </location>
</feature>
<dbReference type="NCBIfam" id="NF033510">
    <property type="entry name" value="Ca_tandemer"/>
    <property type="match status" value="11"/>
</dbReference>
<feature type="region of interest" description="Disordered" evidence="1">
    <location>
        <begin position="1919"/>
        <end position="1940"/>
    </location>
</feature>
<evidence type="ECO:0000313" key="3">
    <source>
        <dbReference type="Proteomes" id="UP000183257"/>
    </source>
</evidence>
<dbReference type="OrthoDB" id="9805017at2"/>
<feature type="region of interest" description="Disordered" evidence="1">
    <location>
        <begin position="1398"/>
        <end position="1423"/>
    </location>
</feature>
<protein>
    <submittedName>
        <fullName evidence="2">VCBS repeat-containing protein</fullName>
    </submittedName>
</protein>
<feature type="compositionally biased region" description="Acidic residues" evidence="1">
    <location>
        <begin position="1612"/>
        <end position="1621"/>
    </location>
</feature>
<dbReference type="STRING" id="76595.SAMN05660313_03477"/>
<feature type="compositionally biased region" description="Polar residues" evidence="1">
    <location>
        <begin position="1978"/>
        <end position="2000"/>
    </location>
</feature>
<dbReference type="EMBL" id="FPIY01000013">
    <property type="protein sequence ID" value="SFW69437.1"/>
    <property type="molecule type" value="Genomic_DNA"/>
</dbReference>
<feature type="compositionally biased region" description="Basic and acidic residues" evidence="1">
    <location>
        <begin position="1658"/>
        <end position="1669"/>
    </location>
</feature>